<dbReference type="OMA" id="FRIRGHS"/>
<feature type="compositionally biased region" description="Polar residues" evidence="1">
    <location>
        <begin position="218"/>
        <end position="243"/>
    </location>
</feature>
<sequence length="700" mass="80315">MMATQVEVNRRAFTEGVILDDHDYQPIDINNLDDNQLKQLARNNGYQIEEDESEEDEDEDEQSDDNKNAGQDSDVDNIDFKNFKGIYFNDDPNRKFQCPDTGAHFEYFDLCKRLVKLKDLRIKIDKELGIYDSVTTIQGFSDQIGSTEKLNPKNGKLNDGITDQQRFKNLTRKVDLQKQQDQQNQSRNNQKLPQHNSGGSNNNQVLTLQRRQIRAAADNQTDQQLDSLGQKSNQQISQGNRAQYNSNVHNQIIALNEFRIRGHSGMNMIGQGNYQTQDLRSKSLEKRQQLIIGDKTQKQQSQRGQQIQQLLITNNHNSILHRKQQSQFNHNELQRVDLQNNNKQSGSNQDLKKQIENQKRYSNSGAEAAEFYATGRNQSVNQATSGSFYQNNSLDRRAVDNNSISQDNQSLYAQNNVQQLGLQSAERQIRQNVQIGTSKKQVSLDSQYRNNQQNQLRQNNNYNTVIGVGNSANKIQPQIGTRKTRNNFIGGSTAMQIHYNNNLIIEDYDKPSPYVQKQKQQMLSLNNKRLQTQLIQENIEINGKNPYSRNRLSDHIGLGKAVSYNNKAQDLLLSFQQNTNTINNIKQNHLNNKRLLNGNNQFRQSFGSQIQGPLLQNRPFFKNNHLISSQEEIALKDDMRPITSGGKVSTELQKQHLQQQFQIKDKFSQGHQKGQSQNQRIVINQKINNALYSGVNQVQA</sequence>
<name>A0A077ZYU3_STYLE</name>
<reference evidence="2 3" key="1">
    <citation type="submission" date="2014-06" db="EMBL/GenBank/DDBJ databases">
        <authorList>
            <person name="Swart Estienne"/>
        </authorList>
    </citation>
    <scope>NUCLEOTIDE SEQUENCE [LARGE SCALE GENOMIC DNA]</scope>
    <source>
        <strain evidence="2 3">130c</strain>
    </source>
</reference>
<feature type="region of interest" description="Disordered" evidence="1">
    <location>
        <begin position="174"/>
        <end position="203"/>
    </location>
</feature>
<feature type="compositionally biased region" description="Low complexity" evidence="1">
    <location>
        <begin position="179"/>
        <end position="190"/>
    </location>
</feature>
<keyword evidence="3" id="KW-1185">Reference proteome</keyword>
<dbReference type="AlphaFoldDB" id="A0A077ZYU3"/>
<accession>A0A077ZYU3</accession>
<evidence type="ECO:0000256" key="1">
    <source>
        <dbReference type="SAM" id="MobiDB-lite"/>
    </source>
</evidence>
<proteinExistence type="predicted"/>
<gene>
    <name evidence="2" type="primary">Contig17574.g18692</name>
    <name evidence="2" type="ORF">STYLEM_4113</name>
</gene>
<feature type="region of interest" description="Disordered" evidence="1">
    <location>
        <begin position="215"/>
        <end position="243"/>
    </location>
</feature>
<evidence type="ECO:0000313" key="3">
    <source>
        <dbReference type="Proteomes" id="UP000039865"/>
    </source>
</evidence>
<dbReference type="OrthoDB" id="326795at2759"/>
<feature type="compositionally biased region" description="Acidic residues" evidence="1">
    <location>
        <begin position="48"/>
        <end position="63"/>
    </location>
</feature>
<feature type="compositionally biased region" description="Polar residues" evidence="1">
    <location>
        <begin position="191"/>
        <end position="203"/>
    </location>
</feature>
<organism evidence="2 3">
    <name type="scientific">Stylonychia lemnae</name>
    <name type="common">Ciliate</name>
    <dbReference type="NCBI Taxonomy" id="5949"/>
    <lineage>
        <taxon>Eukaryota</taxon>
        <taxon>Sar</taxon>
        <taxon>Alveolata</taxon>
        <taxon>Ciliophora</taxon>
        <taxon>Intramacronucleata</taxon>
        <taxon>Spirotrichea</taxon>
        <taxon>Stichotrichia</taxon>
        <taxon>Sporadotrichida</taxon>
        <taxon>Oxytrichidae</taxon>
        <taxon>Stylonychinae</taxon>
        <taxon>Stylonychia</taxon>
    </lineage>
</organism>
<dbReference type="Proteomes" id="UP000039865">
    <property type="component" value="Unassembled WGS sequence"/>
</dbReference>
<feature type="region of interest" description="Disordered" evidence="1">
    <location>
        <begin position="48"/>
        <end position="77"/>
    </location>
</feature>
<protein>
    <submittedName>
        <fullName evidence="2">Uncharacterized protein</fullName>
    </submittedName>
</protein>
<evidence type="ECO:0000313" key="2">
    <source>
        <dbReference type="EMBL" id="CDW75126.1"/>
    </source>
</evidence>
<dbReference type="InParanoid" id="A0A077ZYU3"/>
<dbReference type="EMBL" id="CCKQ01003984">
    <property type="protein sequence ID" value="CDW75126.1"/>
    <property type="molecule type" value="Genomic_DNA"/>
</dbReference>